<sequence>MIFFLGKLAGGNAFERFDQAILLSLRVEGDLSDPVGPLWLEEAARDVTALGSFALLILFTGAIAIFLWISGKHRACGFIIASSLSGVVLSTYLKQFFNRPRPDIVPHEMHTLSMSFPSGHALLSAVIFLSAGTLVSSTQPRAFVKAYVLILALALTFSVGLTRLYLGVHWPTDVIGGWLAGGTWATGWWLIAQNFLPRRETETFAITDEETNYE</sequence>
<feature type="transmembrane region" description="Helical" evidence="1">
    <location>
        <begin position="76"/>
        <end position="97"/>
    </location>
</feature>
<dbReference type="SUPFAM" id="SSF48317">
    <property type="entry name" value="Acid phosphatase/Vanadium-dependent haloperoxidase"/>
    <property type="match status" value="1"/>
</dbReference>
<protein>
    <submittedName>
        <fullName evidence="3">Phosphatase PAP2 family protein</fullName>
    </submittedName>
</protein>
<name>A0A7X1EAA0_9BACT</name>
<feature type="domain" description="Phosphatidic acid phosphatase type 2/haloperoxidase" evidence="2">
    <location>
        <begin position="75"/>
        <end position="189"/>
    </location>
</feature>
<keyword evidence="1" id="KW-0812">Transmembrane</keyword>
<accession>A0A7X1EAA0</accession>
<evidence type="ECO:0000256" key="1">
    <source>
        <dbReference type="SAM" id="Phobius"/>
    </source>
</evidence>
<proteinExistence type="predicted"/>
<organism evidence="3 4">
    <name type="scientific">Pelagicoccus albus</name>
    <dbReference type="NCBI Taxonomy" id="415222"/>
    <lineage>
        <taxon>Bacteria</taxon>
        <taxon>Pseudomonadati</taxon>
        <taxon>Verrucomicrobiota</taxon>
        <taxon>Opitutia</taxon>
        <taxon>Puniceicoccales</taxon>
        <taxon>Pelagicoccaceae</taxon>
        <taxon>Pelagicoccus</taxon>
    </lineage>
</organism>
<comment type="caution">
    <text evidence="3">The sequence shown here is derived from an EMBL/GenBank/DDBJ whole genome shotgun (WGS) entry which is preliminary data.</text>
</comment>
<dbReference type="SMART" id="SM00014">
    <property type="entry name" value="acidPPc"/>
    <property type="match status" value="1"/>
</dbReference>
<dbReference type="PANTHER" id="PTHR14969">
    <property type="entry name" value="SPHINGOSINE-1-PHOSPHATE PHOSPHOHYDROLASE"/>
    <property type="match status" value="1"/>
</dbReference>
<keyword evidence="1" id="KW-1133">Transmembrane helix</keyword>
<keyword evidence="4" id="KW-1185">Reference proteome</keyword>
<feature type="transmembrane region" description="Helical" evidence="1">
    <location>
        <begin position="147"/>
        <end position="168"/>
    </location>
</feature>
<feature type="transmembrane region" description="Helical" evidence="1">
    <location>
        <begin position="47"/>
        <end position="69"/>
    </location>
</feature>
<evidence type="ECO:0000259" key="2">
    <source>
        <dbReference type="SMART" id="SM00014"/>
    </source>
</evidence>
<dbReference type="Gene3D" id="1.20.144.10">
    <property type="entry name" value="Phosphatidic acid phosphatase type 2/haloperoxidase"/>
    <property type="match status" value="2"/>
</dbReference>
<feature type="transmembrane region" description="Helical" evidence="1">
    <location>
        <begin position="174"/>
        <end position="191"/>
    </location>
</feature>
<keyword evidence="1" id="KW-0472">Membrane</keyword>
<dbReference type="CDD" id="cd03392">
    <property type="entry name" value="PAP2_like_2"/>
    <property type="match status" value="1"/>
</dbReference>
<feature type="transmembrane region" description="Helical" evidence="1">
    <location>
        <begin position="117"/>
        <end position="135"/>
    </location>
</feature>
<reference evidence="3 4" key="1">
    <citation type="submission" date="2020-07" db="EMBL/GenBank/DDBJ databases">
        <authorList>
            <person name="Feng X."/>
        </authorList>
    </citation>
    <scope>NUCLEOTIDE SEQUENCE [LARGE SCALE GENOMIC DNA]</scope>
    <source>
        <strain evidence="3 4">JCM23202</strain>
    </source>
</reference>
<dbReference type="PANTHER" id="PTHR14969:SF13">
    <property type="entry name" value="AT30094P"/>
    <property type="match status" value="1"/>
</dbReference>
<dbReference type="Proteomes" id="UP000526501">
    <property type="component" value="Unassembled WGS sequence"/>
</dbReference>
<dbReference type="Pfam" id="PF01569">
    <property type="entry name" value="PAP2"/>
    <property type="match status" value="1"/>
</dbReference>
<dbReference type="InterPro" id="IPR000326">
    <property type="entry name" value="PAP2/HPO"/>
</dbReference>
<evidence type="ECO:0000313" key="3">
    <source>
        <dbReference type="EMBL" id="MBC2608058.1"/>
    </source>
</evidence>
<dbReference type="EMBL" id="JACHVC010000013">
    <property type="protein sequence ID" value="MBC2608058.1"/>
    <property type="molecule type" value="Genomic_DNA"/>
</dbReference>
<dbReference type="AlphaFoldDB" id="A0A7X1EAA0"/>
<evidence type="ECO:0000313" key="4">
    <source>
        <dbReference type="Proteomes" id="UP000526501"/>
    </source>
</evidence>
<dbReference type="RefSeq" id="WP_185661913.1">
    <property type="nucleotide sequence ID" value="NZ_CAWPOO010000013.1"/>
</dbReference>
<dbReference type="InterPro" id="IPR036938">
    <property type="entry name" value="PAP2/HPO_sf"/>
</dbReference>
<gene>
    <name evidence="3" type="ORF">H5P27_18535</name>
</gene>